<dbReference type="AlphaFoldDB" id="A0AAV7NL32"/>
<name>A0AAV7NL32_PLEWA</name>
<evidence type="ECO:0000313" key="3">
    <source>
        <dbReference type="Proteomes" id="UP001066276"/>
    </source>
</evidence>
<feature type="region of interest" description="Disordered" evidence="1">
    <location>
        <begin position="22"/>
        <end position="89"/>
    </location>
</feature>
<organism evidence="2 3">
    <name type="scientific">Pleurodeles waltl</name>
    <name type="common">Iberian ribbed newt</name>
    <dbReference type="NCBI Taxonomy" id="8319"/>
    <lineage>
        <taxon>Eukaryota</taxon>
        <taxon>Metazoa</taxon>
        <taxon>Chordata</taxon>
        <taxon>Craniata</taxon>
        <taxon>Vertebrata</taxon>
        <taxon>Euteleostomi</taxon>
        <taxon>Amphibia</taxon>
        <taxon>Batrachia</taxon>
        <taxon>Caudata</taxon>
        <taxon>Salamandroidea</taxon>
        <taxon>Salamandridae</taxon>
        <taxon>Pleurodelinae</taxon>
        <taxon>Pleurodeles</taxon>
    </lineage>
</organism>
<proteinExistence type="predicted"/>
<sequence length="108" mass="12261">MLETTTTCSIQKLRMYMQQPTSYTRRPPFPHTHHLHAPPTGKDTEDSATGDLCRFRRTPKTLLPVGSAASSDDSEDSAAKNSATKDEDSDPFWWVRRWTPLEIRRQGG</sequence>
<evidence type="ECO:0000313" key="2">
    <source>
        <dbReference type="EMBL" id="KAJ1113863.1"/>
    </source>
</evidence>
<dbReference type="Proteomes" id="UP001066276">
    <property type="component" value="Chromosome 8"/>
</dbReference>
<comment type="caution">
    <text evidence="2">The sequence shown here is derived from an EMBL/GenBank/DDBJ whole genome shotgun (WGS) entry which is preliminary data.</text>
</comment>
<reference evidence="2" key="1">
    <citation type="journal article" date="2022" name="bioRxiv">
        <title>Sequencing and chromosome-scale assembly of the giantPleurodeles waltlgenome.</title>
        <authorList>
            <person name="Brown T."/>
            <person name="Elewa A."/>
            <person name="Iarovenko S."/>
            <person name="Subramanian E."/>
            <person name="Araus A.J."/>
            <person name="Petzold A."/>
            <person name="Susuki M."/>
            <person name="Suzuki K.-i.T."/>
            <person name="Hayashi T."/>
            <person name="Toyoda A."/>
            <person name="Oliveira C."/>
            <person name="Osipova E."/>
            <person name="Leigh N.D."/>
            <person name="Simon A."/>
            <person name="Yun M.H."/>
        </authorList>
    </citation>
    <scope>NUCLEOTIDE SEQUENCE</scope>
    <source>
        <strain evidence="2">20211129_DDA</strain>
        <tissue evidence="2">Liver</tissue>
    </source>
</reference>
<dbReference type="EMBL" id="JANPWB010000012">
    <property type="protein sequence ID" value="KAJ1113863.1"/>
    <property type="molecule type" value="Genomic_DNA"/>
</dbReference>
<gene>
    <name evidence="2" type="ORF">NDU88_002104</name>
</gene>
<keyword evidence="3" id="KW-1185">Reference proteome</keyword>
<accession>A0AAV7NL32</accession>
<protein>
    <submittedName>
        <fullName evidence="2">Uncharacterized protein</fullName>
    </submittedName>
</protein>
<evidence type="ECO:0000256" key="1">
    <source>
        <dbReference type="SAM" id="MobiDB-lite"/>
    </source>
</evidence>